<evidence type="ECO:0000256" key="1">
    <source>
        <dbReference type="SAM" id="MobiDB-lite"/>
    </source>
</evidence>
<comment type="caution">
    <text evidence="2">The sequence shown here is derived from an EMBL/GenBank/DDBJ whole genome shotgun (WGS) entry which is preliminary data.</text>
</comment>
<keyword evidence="3" id="KW-1185">Reference proteome</keyword>
<dbReference type="AlphaFoldDB" id="A0A314ZID6"/>
<reference evidence="2 3" key="1">
    <citation type="submission" date="2018-02" db="EMBL/GenBank/DDBJ databases">
        <title>Draft genome of wild Prunus yedoensis var. nudiflora.</title>
        <authorList>
            <person name="Baek S."/>
            <person name="Kim J.-H."/>
            <person name="Choi K."/>
            <person name="Kim G.-B."/>
            <person name="Cho A."/>
            <person name="Jang H."/>
            <person name="Shin C.-H."/>
            <person name="Yu H.-J."/>
            <person name="Mun J.-H."/>
        </authorList>
    </citation>
    <scope>NUCLEOTIDE SEQUENCE [LARGE SCALE GENOMIC DNA]</scope>
    <source>
        <strain evidence="3">cv. Jeju island</strain>
        <tissue evidence="2">Leaf</tissue>
    </source>
</reference>
<gene>
    <name evidence="2" type="ORF">Pyn_39349</name>
</gene>
<protein>
    <submittedName>
        <fullName evidence="2">Uncharacterized protein</fullName>
    </submittedName>
</protein>
<feature type="region of interest" description="Disordered" evidence="1">
    <location>
        <begin position="1"/>
        <end position="28"/>
    </location>
</feature>
<dbReference type="EMBL" id="PJQY01000157">
    <property type="protein sequence ID" value="PQQ17284.1"/>
    <property type="molecule type" value="Genomic_DNA"/>
</dbReference>
<proteinExistence type="predicted"/>
<dbReference type="Proteomes" id="UP000250321">
    <property type="component" value="Unassembled WGS sequence"/>
</dbReference>
<feature type="compositionally biased region" description="Basic and acidic residues" evidence="1">
    <location>
        <begin position="8"/>
        <end position="28"/>
    </location>
</feature>
<name>A0A314ZID6_PRUYE</name>
<evidence type="ECO:0000313" key="3">
    <source>
        <dbReference type="Proteomes" id="UP000250321"/>
    </source>
</evidence>
<sequence>MESEGESDDRLVKDENGNQDVRQIDDQDKQQELLDRALEVIDKAYTVVGLFT</sequence>
<accession>A0A314ZID6</accession>
<organism evidence="2 3">
    <name type="scientific">Prunus yedoensis var. nudiflora</name>
    <dbReference type="NCBI Taxonomy" id="2094558"/>
    <lineage>
        <taxon>Eukaryota</taxon>
        <taxon>Viridiplantae</taxon>
        <taxon>Streptophyta</taxon>
        <taxon>Embryophyta</taxon>
        <taxon>Tracheophyta</taxon>
        <taxon>Spermatophyta</taxon>
        <taxon>Magnoliopsida</taxon>
        <taxon>eudicotyledons</taxon>
        <taxon>Gunneridae</taxon>
        <taxon>Pentapetalae</taxon>
        <taxon>rosids</taxon>
        <taxon>fabids</taxon>
        <taxon>Rosales</taxon>
        <taxon>Rosaceae</taxon>
        <taxon>Amygdaloideae</taxon>
        <taxon>Amygdaleae</taxon>
        <taxon>Prunus</taxon>
    </lineage>
</organism>
<evidence type="ECO:0000313" key="2">
    <source>
        <dbReference type="EMBL" id="PQQ17284.1"/>
    </source>
</evidence>